<dbReference type="Proteomes" id="UP000076761">
    <property type="component" value="Unassembled WGS sequence"/>
</dbReference>
<dbReference type="InParanoid" id="A0A165RDY9"/>
<dbReference type="PANTHER" id="PTHR19965:SF35">
    <property type="entry name" value="RNA ANNEALING PROTEIN YRA1"/>
    <property type="match status" value="1"/>
</dbReference>
<name>A0A165RDY9_9AGAM</name>
<dbReference type="STRING" id="1314782.A0A165RDY9"/>
<dbReference type="EMBL" id="KV425583">
    <property type="protein sequence ID" value="KZT23679.1"/>
    <property type="molecule type" value="Genomic_DNA"/>
</dbReference>
<dbReference type="SUPFAM" id="SSF54928">
    <property type="entry name" value="RNA-binding domain, RBD"/>
    <property type="match status" value="1"/>
</dbReference>
<evidence type="ECO:0000256" key="1">
    <source>
        <dbReference type="ARBA" id="ARBA00022884"/>
    </source>
</evidence>
<feature type="region of interest" description="Disordered" evidence="3">
    <location>
        <begin position="23"/>
        <end position="57"/>
    </location>
</feature>
<evidence type="ECO:0000256" key="2">
    <source>
        <dbReference type="PROSITE-ProRule" id="PRU00176"/>
    </source>
</evidence>
<proteinExistence type="predicted"/>
<organism evidence="5 6">
    <name type="scientific">Neolentinus lepideus HHB14362 ss-1</name>
    <dbReference type="NCBI Taxonomy" id="1314782"/>
    <lineage>
        <taxon>Eukaryota</taxon>
        <taxon>Fungi</taxon>
        <taxon>Dikarya</taxon>
        <taxon>Basidiomycota</taxon>
        <taxon>Agaricomycotina</taxon>
        <taxon>Agaricomycetes</taxon>
        <taxon>Gloeophyllales</taxon>
        <taxon>Gloeophyllaceae</taxon>
        <taxon>Neolentinus</taxon>
    </lineage>
</organism>
<evidence type="ECO:0000259" key="4">
    <source>
        <dbReference type="PROSITE" id="PS50102"/>
    </source>
</evidence>
<keyword evidence="1 2" id="KW-0694">RNA-binding</keyword>
<sequence>MHAPVRAVPPRYNNYHSPKAGILGNPANHVPPAWRPNNAGPNAQPGGRPATGPAAKAQVQPGSRILISNLPMDVSEKEVEELFQKTVGPLKDVLLVYNSQGRSKGVAVVSFQRTADAAVARSKYHNKIVDGKRPIKIEIVVDGVPPSSAAKPAAQAPVQPRSLLQRLGGAALTGPVLPAARTAPRPRPVVANANNAIRAVMPVRKRVKKGARRVNKRLAPKTVADLDKEMDDYRAAAEA</sequence>
<dbReference type="PANTHER" id="PTHR19965">
    <property type="entry name" value="RNA AND EXPORT FACTOR BINDING PROTEIN"/>
    <property type="match status" value="1"/>
</dbReference>
<accession>A0A165RDY9</accession>
<dbReference type="InterPro" id="IPR012677">
    <property type="entry name" value="Nucleotide-bd_a/b_plait_sf"/>
</dbReference>
<dbReference type="OrthoDB" id="346839at2759"/>
<dbReference type="InterPro" id="IPR035979">
    <property type="entry name" value="RBD_domain_sf"/>
</dbReference>
<feature type="domain" description="RRM" evidence="4">
    <location>
        <begin position="63"/>
        <end position="142"/>
    </location>
</feature>
<dbReference type="AlphaFoldDB" id="A0A165RDY9"/>
<dbReference type="SMART" id="SM00360">
    <property type="entry name" value="RRM"/>
    <property type="match status" value="1"/>
</dbReference>
<evidence type="ECO:0000313" key="6">
    <source>
        <dbReference type="Proteomes" id="UP000076761"/>
    </source>
</evidence>
<dbReference type="GO" id="GO:0005634">
    <property type="term" value="C:nucleus"/>
    <property type="evidence" value="ECO:0007669"/>
    <property type="project" value="TreeGrafter"/>
</dbReference>
<reference evidence="5 6" key="1">
    <citation type="journal article" date="2016" name="Mol. Biol. Evol.">
        <title>Comparative Genomics of Early-Diverging Mushroom-Forming Fungi Provides Insights into the Origins of Lignocellulose Decay Capabilities.</title>
        <authorList>
            <person name="Nagy L.G."/>
            <person name="Riley R."/>
            <person name="Tritt A."/>
            <person name="Adam C."/>
            <person name="Daum C."/>
            <person name="Floudas D."/>
            <person name="Sun H."/>
            <person name="Yadav J.S."/>
            <person name="Pangilinan J."/>
            <person name="Larsson K.H."/>
            <person name="Matsuura K."/>
            <person name="Barry K."/>
            <person name="Labutti K."/>
            <person name="Kuo R."/>
            <person name="Ohm R.A."/>
            <person name="Bhattacharya S.S."/>
            <person name="Shirouzu T."/>
            <person name="Yoshinaga Y."/>
            <person name="Martin F.M."/>
            <person name="Grigoriev I.V."/>
            <person name="Hibbett D.S."/>
        </authorList>
    </citation>
    <scope>NUCLEOTIDE SEQUENCE [LARGE SCALE GENOMIC DNA]</scope>
    <source>
        <strain evidence="5 6">HHB14362 ss-1</strain>
    </source>
</reference>
<protein>
    <recommendedName>
        <fullName evidence="4">RRM domain-containing protein</fullName>
    </recommendedName>
</protein>
<keyword evidence="6" id="KW-1185">Reference proteome</keyword>
<dbReference type="PROSITE" id="PS50102">
    <property type="entry name" value="RRM"/>
    <property type="match status" value="1"/>
</dbReference>
<dbReference type="GO" id="GO:0003729">
    <property type="term" value="F:mRNA binding"/>
    <property type="evidence" value="ECO:0007669"/>
    <property type="project" value="TreeGrafter"/>
</dbReference>
<evidence type="ECO:0000256" key="3">
    <source>
        <dbReference type="SAM" id="MobiDB-lite"/>
    </source>
</evidence>
<dbReference type="InterPro" id="IPR000504">
    <property type="entry name" value="RRM_dom"/>
</dbReference>
<dbReference type="Gene3D" id="3.30.70.330">
    <property type="match status" value="1"/>
</dbReference>
<gene>
    <name evidence="5" type="ORF">NEOLEDRAFT_1068985</name>
</gene>
<dbReference type="InterPro" id="IPR051229">
    <property type="entry name" value="ALYREF_mRNA_export"/>
</dbReference>
<dbReference type="FunCoup" id="A0A165RDY9">
    <property type="interactions" value="597"/>
</dbReference>
<evidence type="ECO:0000313" key="5">
    <source>
        <dbReference type="EMBL" id="KZT23679.1"/>
    </source>
</evidence>
<dbReference type="Pfam" id="PF00076">
    <property type="entry name" value="RRM_1"/>
    <property type="match status" value="1"/>
</dbReference>